<dbReference type="EMBL" id="BTTX01000002">
    <property type="protein sequence ID" value="GMU06160.1"/>
    <property type="molecule type" value="Genomic_DNA"/>
</dbReference>
<keyword evidence="3" id="KW-1185">Reference proteome</keyword>
<dbReference type="Proteomes" id="UP001342631">
    <property type="component" value="Unassembled WGS sequence"/>
</dbReference>
<evidence type="ECO:0000313" key="3">
    <source>
        <dbReference type="Proteomes" id="UP001342631"/>
    </source>
</evidence>
<dbReference type="RefSeq" id="WP_338276951.1">
    <property type="nucleotide sequence ID" value="NZ_BTTX01000002.1"/>
</dbReference>
<sequence>MKRAHRTAAISSPQFPPKGLAAPHETTSLGAFTLASGEHNLAALTEDACDAALDGNPGPAEPSNYHALRGRLEAARASLPALYREALFQPFMTALDTLGPEGFAQVLQQDLRREGTALLLFDVAHAILQNAEGFERIATDAFQEVVSDLYDGFLGAADRRGVERPDRGVLPPLVKWGNPDFGPYTWPVDATREVFKLGAAVVSLPPANAHRGLLAWSALPHEVAGHDILHADSGLEQELASAVYARLKQDNLESLGRYWADRIDEAASDVLGVLNMGPAAGIGLIGYFRGLNAAWGAGPRLRAEGPSDDAHPADLLRGYLAAATVQTLQFAKSQEWASFIEEEVEKDRSEIVLTGRPVRVEAARLSAGLVAEVIVTHPATALEGHALGQIQNWSDVDEARVAQLSLLVRTGSDLPGTLVEGTYAAHLVAAAVMAGMSPGARVRQVHMRMVRLLKQMHDANPSWGPLFVRHRENTVPHRVYRARRG</sequence>
<reference evidence="2 3" key="1">
    <citation type="journal article" date="2024" name="Arch. Microbiol.">
        <title>Corallococcus caeni sp. nov., a novel myxobacterium isolated from activated sludge.</title>
        <authorList>
            <person name="Tomita S."/>
            <person name="Nakai R."/>
            <person name="Kuroda K."/>
            <person name="Kurashita H."/>
            <person name="Hatamoto M."/>
            <person name="Yamaguchi T."/>
            <person name="Narihiro T."/>
        </authorList>
    </citation>
    <scope>NUCLEOTIDE SEQUENCE [LARGE SCALE GENOMIC DNA]</scope>
    <source>
        <strain evidence="2 3">NO1</strain>
    </source>
</reference>
<organism evidence="2 3">
    <name type="scientific">Corallococcus caeni</name>
    <dbReference type="NCBI Taxonomy" id="3082388"/>
    <lineage>
        <taxon>Bacteria</taxon>
        <taxon>Pseudomonadati</taxon>
        <taxon>Myxococcota</taxon>
        <taxon>Myxococcia</taxon>
        <taxon>Myxococcales</taxon>
        <taxon>Cystobacterineae</taxon>
        <taxon>Myxococcaceae</taxon>
        <taxon>Corallococcus</taxon>
    </lineage>
</organism>
<evidence type="ECO:0000313" key="2">
    <source>
        <dbReference type="EMBL" id="GMU06160.1"/>
    </source>
</evidence>
<gene>
    <name evidence="2" type="ORF">ASNO1_24130</name>
</gene>
<proteinExistence type="predicted"/>
<comment type="caution">
    <text evidence="2">The sequence shown here is derived from an EMBL/GenBank/DDBJ whole genome shotgun (WGS) entry which is preliminary data.</text>
</comment>
<accession>A0ABQ6QQ68</accession>
<protein>
    <submittedName>
        <fullName evidence="2">Uncharacterized protein</fullName>
    </submittedName>
</protein>
<feature type="region of interest" description="Disordered" evidence="1">
    <location>
        <begin position="1"/>
        <end position="22"/>
    </location>
</feature>
<evidence type="ECO:0000256" key="1">
    <source>
        <dbReference type="SAM" id="MobiDB-lite"/>
    </source>
</evidence>
<name>A0ABQ6QQ68_9BACT</name>